<feature type="region of interest" description="Disordered" evidence="1">
    <location>
        <begin position="1"/>
        <end position="29"/>
    </location>
</feature>
<dbReference type="Gramene" id="TKW19508">
    <property type="protein sequence ID" value="TKW19508"/>
    <property type="gene ID" value="SEVIR_4G024800v2"/>
</dbReference>
<proteinExistence type="predicted"/>
<feature type="region of interest" description="Disordered" evidence="1">
    <location>
        <begin position="65"/>
        <end position="92"/>
    </location>
</feature>
<accession>A0A4U6USW3</accession>
<evidence type="ECO:0000313" key="3">
    <source>
        <dbReference type="Proteomes" id="UP000298652"/>
    </source>
</evidence>
<dbReference type="EMBL" id="CM016555">
    <property type="protein sequence ID" value="TKW19508.1"/>
    <property type="molecule type" value="Genomic_DNA"/>
</dbReference>
<evidence type="ECO:0000256" key="1">
    <source>
        <dbReference type="SAM" id="MobiDB-lite"/>
    </source>
</evidence>
<name>A0A4U6USW3_SETVI</name>
<gene>
    <name evidence="2" type="ORF">SEVIR_4G024800v2</name>
</gene>
<protein>
    <submittedName>
        <fullName evidence="2">Uncharacterized protein</fullName>
    </submittedName>
</protein>
<sequence length="148" mass="17053">MEKPFGGTAVAFEKSSEQTPHVIHSPPLPLSLTSRPFSGLSTAPPHLPCSSSSLSTASQWWARRGVLRPEEEEEEGRRRRPGEEEEEHWHRRLGEEEEVHLRWRLGEEGRRGWERRRKQELRCNGFCTEEKSAFAQSTYELGSLLIGF</sequence>
<reference evidence="2" key="1">
    <citation type="submission" date="2019-03" db="EMBL/GenBank/DDBJ databases">
        <title>WGS assembly of Setaria viridis.</title>
        <authorList>
            <person name="Huang P."/>
            <person name="Jenkins J."/>
            <person name="Grimwood J."/>
            <person name="Barry K."/>
            <person name="Healey A."/>
            <person name="Mamidi S."/>
            <person name="Sreedasyam A."/>
            <person name="Shu S."/>
            <person name="Feldman M."/>
            <person name="Wu J."/>
            <person name="Yu Y."/>
            <person name="Chen C."/>
            <person name="Johnson J."/>
            <person name="Rokhsar D."/>
            <person name="Baxter I."/>
            <person name="Schmutz J."/>
            <person name="Brutnell T."/>
            <person name="Kellogg E."/>
        </authorList>
    </citation>
    <scope>NUCLEOTIDE SEQUENCE [LARGE SCALE GENOMIC DNA]</scope>
</reference>
<evidence type="ECO:0000313" key="2">
    <source>
        <dbReference type="EMBL" id="TKW19508.1"/>
    </source>
</evidence>
<organism evidence="2 3">
    <name type="scientific">Setaria viridis</name>
    <name type="common">Green bristlegrass</name>
    <name type="synonym">Setaria italica subsp. viridis</name>
    <dbReference type="NCBI Taxonomy" id="4556"/>
    <lineage>
        <taxon>Eukaryota</taxon>
        <taxon>Viridiplantae</taxon>
        <taxon>Streptophyta</taxon>
        <taxon>Embryophyta</taxon>
        <taxon>Tracheophyta</taxon>
        <taxon>Spermatophyta</taxon>
        <taxon>Magnoliopsida</taxon>
        <taxon>Liliopsida</taxon>
        <taxon>Poales</taxon>
        <taxon>Poaceae</taxon>
        <taxon>PACMAD clade</taxon>
        <taxon>Panicoideae</taxon>
        <taxon>Panicodae</taxon>
        <taxon>Paniceae</taxon>
        <taxon>Cenchrinae</taxon>
        <taxon>Setaria</taxon>
    </lineage>
</organism>
<dbReference type="Proteomes" id="UP000298652">
    <property type="component" value="Chromosome 4"/>
</dbReference>
<dbReference type="AlphaFoldDB" id="A0A4U6USW3"/>
<keyword evidence="3" id="KW-1185">Reference proteome</keyword>